<reference evidence="1 2" key="1">
    <citation type="submission" date="2018-10" db="EMBL/GenBank/DDBJ databases">
        <authorList>
            <person name="Ekblom R."/>
            <person name="Jareborg N."/>
        </authorList>
    </citation>
    <scope>NUCLEOTIDE SEQUENCE [LARGE SCALE GENOMIC DNA]</scope>
    <source>
        <tissue evidence="1">Muscle</tissue>
    </source>
</reference>
<evidence type="ECO:0000313" key="2">
    <source>
        <dbReference type="Proteomes" id="UP000269945"/>
    </source>
</evidence>
<dbReference type="Proteomes" id="UP000269945">
    <property type="component" value="Unassembled WGS sequence"/>
</dbReference>
<name>A0A9X9MAT4_GULGU</name>
<organism evidence="1 2">
    <name type="scientific">Gulo gulo</name>
    <name type="common">Wolverine</name>
    <name type="synonym">Gluton</name>
    <dbReference type="NCBI Taxonomy" id="48420"/>
    <lineage>
        <taxon>Eukaryota</taxon>
        <taxon>Metazoa</taxon>
        <taxon>Chordata</taxon>
        <taxon>Craniata</taxon>
        <taxon>Vertebrata</taxon>
        <taxon>Euteleostomi</taxon>
        <taxon>Mammalia</taxon>
        <taxon>Eutheria</taxon>
        <taxon>Laurasiatheria</taxon>
        <taxon>Carnivora</taxon>
        <taxon>Caniformia</taxon>
        <taxon>Musteloidea</taxon>
        <taxon>Mustelidae</taxon>
        <taxon>Guloninae</taxon>
        <taxon>Gulo</taxon>
    </lineage>
</organism>
<dbReference type="AlphaFoldDB" id="A0A9X9MAT4"/>
<protein>
    <submittedName>
        <fullName evidence="1">Uncharacterized protein</fullName>
    </submittedName>
</protein>
<feature type="non-terminal residue" evidence="1">
    <location>
        <position position="102"/>
    </location>
</feature>
<comment type="caution">
    <text evidence="1">The sequence shown here is derived from an EMBL/GenBank/DDBJ whole genome shotgun (WGS) entry which is preliminary data.</text>
</comment>
<gene>
    <name evidence="1" type="ORF">BN2614_LOCUS5</name>
</gene>
<dbReference type="EMBL" id="CYRY02045486">
    <property type="protein sequence ID" value="VCX40911.1"/>
    <property type="molecule type" value="Genomic_DNA"/>
</dbReference>
<keyword evidence="2" id="KW-1185">Reference proteome</keyword>
<proteinExistence type="predicted"/>
<sequence length="102" mass="11241">MALPDCCLTPCRAGYGVTWAWCSGALTVYPSSKWLFLGCQAWAEIWEPERHLRVSPTLPWGDTYWASEHSPITAFHGRTFELPGTSASVFSNPCVSSGSLPF</sequence>
<accession>A0A9X9MAT4</accession>
<evidence type="ECO:0000313" key="1">
    <source>
        <dbReference type="EMBL" id="VCX40911.1"/>
    </source>
</evidence>